<keyword evidence="2" id="KW-1185">Reference proteome</keyword>
<dbReference type="OrthoDB" id="6020750at2759"/>
<comment type="caution">
    <text evidence="1">The sequence shown here is derived from an EMBL/GenBank/DDBJ whole genome shotgun (WGS) entry which is preliminary data.</text>
</comment>
<evidence type="ECO:0000313" key="1">
    <source>
        <dbReference type="EMBL" id="KAJ8018975.1"/>
    </source>
</evidence>
<dbReference type="Proteomes" id="UP001152320">
    <property type="component" value="Unassembled WGS sequence"/>
</dbReference>
<dbReference type="GO" id="GO:0003676">
    <property type="term" value="F:nucleic acid binding"/>
    <property type="evidence" value="ECO:0007669"/>
    <property type="project" value="InterPro"/>
</dbReference>
<evidence type="ECO:0000313" key="2">
    <source>
        <dbReference type="Proteomes" id="UP001152320"/>
    </source>
</evidence>
<proteinExistence type="predicted"/>
<protein>
    <recommendedName>
        <fullName evidence="3">Integrase catalytic domain-containing protein</fullName>
    </recommendedName>
</protein>
<dbReference type="InterPro" id="IPR036397">
    <property type="entry name" value="RNaseH_sf"/>
</dbReference>
<sequence length="203" mass="23472">MDPGRKITPQGVVQVIKERKKNQLIKELYLFLDCSLIRCDGRLTNANLTEESEYPTLLPRNKFTTLVIERAHEKVFHFGSKVYSGRKSAVQAVDRFIGRIGTPHIILSDNALQFKKGASILEAIWGKKPSEEIQESLTTFYSRKGIHWRYIPEKSPWVGGFYERVVDLVKSAKGKLFGKWLLLIRDCRLWLLMLKKPLTPDHF</sequence>
<accession>A0A9Q0YCP1</accession>
<evidence type="ECO:0008006" key="3">
    <source>
        <dbReference type="Google" id="ProtNLM"/>
    </source>
</evidence>
<reference evidence="1" key="1">
    <citation type="submission" date="2021-10" db="EMBL/GenBank/DDBJ databases">
        <title>Tropical sea cucumber genome reveals ecological adaptation and Cuvierian tubules defense mechanism.</title>
        <authorList>
            <person name="Chen T."/>
        </authorList>
    </citation>
    <scope>NUCLEOTIDE SEQUENCE</scope>
    <source>
        <strain evidence="1">Nanhai2018</strain>
        <tissue evidence="1">Muscle</tissue>
    </source>
</reference>
<dbReference type="InterPro" id="IPR012337">
    <property type="entry name" value="RNaseH-like_sf"/>
</dbReference>
<dbReference type="AlphaFoldDB" id="A0A9Q0YCP1"/>
<dbReference type="Gene3D" id="3.30.420.10">
    <property type="entry name" value="Ribonuclease H-like superfamily/Ribonuclease H"/>
    <property type="match status" value="1"/>
</dbReference>
<name>A0A9Q0YCP1_HOLLE</name>
<gene>
    <name evidence="1" type="ORF">HOLleu_42725</name>
</gene>
<organism evidence="1 2">
    <name type="scientific">Holothuria leucospilota</name>
    <name type="common">Black long sea cucumber</name>
    <name type="synonym">Mertensiothuria leucospilota</name>
    <dbReference type="NCBI Taxonomy" id="206669"/>
    <lineage>
        <taxon>Eukaryota</taxon>
        <taxon>Metazoa</taxon>
        <taxon>Echinodermata</taxon>
        <taxon>Eleutherozoa</taxon>
        <taxon>Echinozoa</taxon>
        <taxon>Holothuroidea</taxon>
        <taxon>Aspidochirotacea</taxon>
        <taxon>Aspidochirotida</taxon>
        <taxon>Holothuriidae</taxon>
        <taxon>Holothuria</taxon>
    </lineage>
</organism>
<dbReference type="SUPFAM" id="SSF53098">
    <property type="entry name" value="Ribonuclease H-like"/>
    <property type="match status" value="1"/>
</dbReference>
<dbReference type="EMBL" id="JAIZAY010000125">
    <property type="protein sequence ID" value="KAJ8018975.1"/>
    <property type="molecule type" value="Genomic_DNA"/>
</dbReference>